<feature type="domain" description="Ig-like" evidence="6">
    <location>
        <begin position="6"/>
        <end position="131"/>
    </location>
</feature>
<dbReference type="InterPro" id="IPR003961">
    <property type="entry name" value="FN3_dom"/>
</dbReference>
<feature type="compositionally biased region" description="Polar residues" evidence="4">
    <location>
        <begin position="1069"/>
        <end position="1083"/>
    </location>
</feature>
<dbReference type="InterPro" id="IPR007110">
    <property type="entry name" value="Ig-like_dom"/>
</dbReference>
<feature type="compositionally biased region" description="Basic and acidic residues" evidence="4">
    <location>
        <begin position="1361"/>
        <end position="1370"/>
    </location>
</feature>
<feature type="compositionally biased region" description="Basic and acidic residues" evidence="4">
    <location>
        <begin position="979"/>
        <end position="989"/>
    </location>
</feature>
<dbReference type="EMBL" id="JANIIK010000043">
    <property type="protein sequence ID" value="KAJ3606061.1"/>
    <property type="molecule type" value="Genomic_DNA"/>
</dbReference>
<feature type="region of interest" description="Disordered" evidence="4">
    <location>
        <begin position="900"/>
        <end position="936"/>
    </location>
</feature>
<feature type="chain" id="PRO_5040491152" description="Protein turtle homolog A-like" evidence="5">
    <location>
        <begin position="26"/>
        <end position="1437"/>
    </location>
</feature>
<keyword evidence="2" id="KW-1015">Disulfide bond</keyword>
<dbReference type="SMART" id="SM00060">
    <property type="entry name" value="FN3"/>
    <property type="match status" value="1"/>
</dbReference>
<evidence type="ECO:0008006" key="10">
    <source>
        <dbReference type="Google" id="ProtNLM"/>
    </source>
</evidence>
<evidence type="ECO:0000313" key="9">
    <source>
        <dbReference type="Proteomes" id="UP001148018"/>
    </source>
</evidence>
<dbReference type="SMART" id="SM00408">
    <property type="entry name" value="IGc2"/>
    <property type="match status" value="4"/>
</dbReference>
<feature type="region of interest" description="Disordered" evidence="4">
    <location>
        <begin position="1137"/>
        <end position="1211"/>
    </location>
</feature>
<dbReference type="InterPro" id="IPR036179">
    <property type="entry name" value="Ig-like_dom_sf"/>
</dbReference>
<feature type="domain" description="Ig-like" evidence="6">
    <location>
        <begin position="316"/>
        <end position="399"/>
    </location>
</feature>
<dbReference type="PANTHER" id="PTHR44170:SF48">
    <property type="entry name" value="PROTEIN TURTLE HOMOLOG A"/>
    <property type="match status" value="1"/>
</dbReference>
<dbReference type="GO" id="GO:0098609">
    <property type="term" value="P:cell-cell adhesion"/>
    <property type="evidence" value="ECO:0007669"/>
    <property type="project" value="TreeGrafter"/>
</dbReference>
<comment type="caution">
    <text evidence="8">The sequence shown here is derived from an EMBL/GenBank/DDBJ whole genome shotgun (WGS) entry which is preliminary data.</text>
</comment>
<protein>
    <recommendedName>
        <fullName evidence="10">Protein turtle homolog A-like</fullName>
    </recommendedName>
</protein>
<feature type="compositionally biased region" description="Basic and acidic residues" evidence="4">
    <location>
        <begin position="1249"/>
        <end position="1262"/>
    </location>
</feature>
<dbReference type="InterPro" id="IPR036116">
    <property type="entry name" value="FN3_sf"/>
</dbReference>
<dbReference type="InterPro" id="IPR003598">
    <property type="entry name" value="Ig_sub2"/>
</dbReference>
<dbReference type="InterPro" id="IPR003599">
    <property type="entry name" value="Ig_sub"/>
</dbReference>
<feature type="region of interest" description="Disordered" evidence="4">
    <location>
        <begin position="966"/>
        <end position="989"/>
    </location>
</feature>
<keyword evidence="1" id="KW-0677">Repeat</keyword>
<dbReference type="SMART" id="SM00406">
    <property type="entry name" value="IGv"/>
    <property type="match status" value="2"/>
</dbReference>
<reference evidence="8" key="1">
    <citation type="submission" date="2022-07" db="EMBL/GenBank/DDBJ databases">
        <title>Chromosome-level genome of Muraenolepis orangiensis.</title>
        <authorList>
            <person name="Kim J."/>
        </authorList>
    </citation>
    <scope>NUCLEOTIDE SEQUENCE</scope>
    <source>
        <strain evidence="8">KU_S4_2022</strain>
        <tissue evidence="8">Muscle</tissue>
    </source>
</reference>
<keyword evidence="5" id="KW-0732">Signal</keyword>
<evidence type="ECO:0000256" key="5">
    <source>
        <dbReference type="SAM" id="SignalP"/>
    </source>
</evidence>
<feature type="domain" description="Ig-like" evidence="6">
    <location>
        <begin position="227"/>
        <end position="313"/>
    </location>
</feature>
<evidence type="ECO:0000259" key="6">
    <source>
        <dbReference type="PROSITE" id="PS50835"/>
    </source>
</evidence>
<sequence>METARPDLRTLALVAFLCMFYGGRGRSSATRGREGGVVELDCGLPPPGPSGTGAASASRHVVEWDRRDATVSVLMKFGPYTPRVHPQYEGRVTLVRSTSLRMEGLRVEDEGEYRCRLLPLDQDTDQSRNSSWMQLTVSAPPTFTKTPPSAVEALVGSRLSLSCVANGNPDPSITWLKDGAELRDQDVEGGTLLLRAVTRELRGQYGCRASNPDGNITHVTTLQVKGPPVIIIPPESASLNMSQHALLRCQATADPPNMTYVWWKGQENVHHIESLKSRVKIMVDGTLLISRLTPEDSGKYTCMPSNDPAQALAMPGETYLPTGMRGVVTCPSSANPALLQVDWTKDGAPLDLSLYPGWTLTSDGSLSMATVNEDSAGVFTCTPSNSFGSMGSSGPTRVLLQDPPSFRSAPQHQYQQKVGGALLIPCQPEAGPDTRVTWRKVTMGNGSLLLQPLSKDHQGAWECSVANRAASVSARTRVLVLGTTPHTATSLSVVPGSKVADVSWEPGYDARGVKQMSPLNISSPHDDQKQQQQSHPDWFSVPVPPSSGPRHRVTGLSPATRYQFNVLAQNSLGVGLFSERVSVRTLDAPVPRRATLRPPGALSVNRTSGGVLLRWAPPPAHRPPVTALVLQGRSDRGEWLTLERDVEANASQLLVPGLLQPESVPQPLLAGILGGVVFMYPVPAIYKCPSMRTPGSSSPDSLISRGPDGRFAAPADGQSLSSTLDYEKVAPRRGGRSSRAATFQRSASLPSRGRGQGAPPPFVLSVDLPPCRPLSFAAGPERRSATLQGRYLCDRNSVAGGSDWRGSLRSSVASPPPPGEDGSPAHPAAKPPGLPSTTASTLRNGGADGALEVEDGEGRVPRQKSGARYAPCPPHWDGDTGSCDLSVTSTCDLAPRLKPFQALPHGGSFRGSEARRPVSSPEQQQPEVADIRSRDRLTLKHLSAERQSHGRGEAGPEDCDRSLRCHRVTSQRSDVSPEAGRRRDLSMPPSVRDHKYAEHFVVAVSGEPAPSKAQTAVTETPDACGEMSVDEPVLEIRPSEKSVSHLTITTSLRRQPKGYRGPGGLTALPGQSFQMARRASSSGPPGRHLWKTSSLGSDKYDYHHQRSLSLDYGKYQQAKFLTPDAWVDSLSQENCSMSPTRRPDLLLRGSQSTPVPQTPKPLAHPHLDLPSPPPGTPSLPDSSSSIRTPDGQPPSLRRTPGPAARSCDVPTREWTVLSPAALGWPAPGPWGSGPQADAAMESLRGSGSLRRDGGHGDGEREPGIPGPLARGIISPPPVSYDDKAGGDDEDEVDTTDQGRHGHEADEVRGYVAVQGPATRGSFSSYASSGRGSMETASGRLSICLSPTLSKSPDEIEEDAEDLGRHLDNTSRRRKASVDESYEWDEDAPPPGTRRVQFQDPCGSQELQRSPSRCSLVSVQAWTGRSCSPQVEVDTVLF</sequence>
<feature type="domain" description="Ig-like" evidence="6">
    <location>
        <begin position="404"/>
        <end position="473"/>
    </location>
</feature>
<feature type="domain" description="Ig-like" evidence="6">
    <location>
        <begin position="141"/>
        <end position="223"/>
    </location>
</feature>
<keyword evidence="9" id="KW-1185">Reference proteome</keyword>
<dbReference type="PROSITE" id="PS50853">
    <property type="entry name" value="FN3"/>
    <property type="match status" value="1"/>
</dbReference>
<dbReference type="PROSITE" id="PS50835">
    <property type="entry name" value="IG_LIKE"/>
    <property type="match status" value="5"/>
</dbReference>
<dbReference type="SMART" id="SM00409">
    <property type="entry name" value="IG"/>
    <property type="match status" value="5"/>
</dbReference>
<dbReference type="CDD" id="cd00096">
    <property type="entry name" value="Ig"/>
    <property type="match status" value="2"/>
</dbReference>
<evidence type="ECO:0000256" key="4">
    <source>
        <dbReference type="SAM" id="MobiDB-lite"/>
    </source>
</evidence>
<gene>
    <name evidence="8" type="ORF">NHX12_028104</name>
</gene>
<dbReference type="Pfam" id="PF13927">
    <property type="entry name" value="Ig_3"/>
    <property type="match status" value="2"/>
</dbReference>
<dbReference type="InterPro" id="IPR013783">
    <property type="entry name" value="Ig-like_fold"/>
</dbReference>
<dbReference type="Pfam" id="PF00047">
    <property type="entry name" value="ig"/>
    <property type="match status" value="1"/>
</dbReference>
<feature type="signal peptide" evidence="5">
    <location>
        <begin position="1"/>
        <end position="25"/>
    </location>
</feature>
<evidence type="ECO:0000313" key="8">
    <source>
        <dbReference type="EMBL" id="KAJ3606061.1"/>
    </source>
</evidence>
<feature type="region of interest" description="Disordered" evidence="4">
    <location>
        <begin position="1223"/>
        <end position="1305"/>
    </location>
</feature>
<dbReference type="Gene3D" id="2.60.40.10">
    <property type="entry name" value="Immunoglobulins"/>
    <property type="match status" value="7"/>
</dbReference>
<dbReference type="SUPFAM" id="SSF49265">
    <property type="entry name" value="Fibronectin type III"/>
    <property type="match status" value="1"/>
</dbReference>
<dbReference type="SUPFAM" id="SSF48726">
    <property type="entry name" value="Immunoglobulin"/>
    <property type="match status" value="5"/>
</dbReference>
<feature type="region of interest" description="Disordered" evidence="4">
    <location>
        <begin position="1344"/>
        <end position="1409"/>
    </location>
</feature>
<name>A0A9Q0EHU6_9TELE</name>
<dbReference type="InterPro" id="IPR013106">
    <property type="entry name" value="Ig_V-set"/>
</dbReference>
<dbReference type="CDD" id="cd00063">
    <property type="entry name" value="FN3"/>
    <property type="match status" value="1"/>
</dbReference>
<evidence type="ECO:0000259" key="7">
    <source>
        <dbReference type="PROSITE" id="PS50853"/>
    </source>
</evidence>
<dbReference type="PANTHER" id="PTHR44170">
    <property type="entry name" value="PROTEIN SIDEKICK"/>
    <property type="match status" value="1"/>
</dbReference>
<evidence type="ECO:0000256" key="3">
    <source>
        <dbReference type="ARBA" id="ARBA00023319"/>
    </source>
</evidence>
<feature type="region of interest" description="Disordered" evidence="4">
    <location>
        <begin position="1052"/>
        <end position="1098"/>
    </location>
</feature>
<organism evidence="8 9">
    <name type="scientific">Muraenolepis orangiensis</name>
    <name type="common">Patagonian moray cod</name>
    <dbReference type="NCBI Taxonomy" id="630683"/>
    <lineage>
        <taxon>Eukaryota</taxon>
        <taxon>Metazoa</taxon>
        <taxon>Chordata</taxon>
        <taxon>Craniata</taxon>
        <taxon>Vertebrata</taxon>
        <taxon>Euteleostomi</taxon>
        <taxon>Actinopterygii</taxon>
        <taxon>Neopterygii</taxon>
        <taxon>Teleostei</taxon>
        <taxon>Neoteleostei</taxon>
        <taxon>Acanthomorphata</taxon>
        <taxon>Zeiogadaria</taxon>
        <taxon>Gadariae</taxon>
        <taxon>Gadiformes</taxon>
        <taxon>Muraenolepidoidei</taxon>
        <taxon>Muraenolepididae</taxon>
        <taxon>Muraenolepis</taxon>
    </lineage>
</organism>
<keyword evidence="3" id="KW-0393">Immunoglobulin domain</keyword>
<proteinExistence type="predicted"/>
<feature type="region of interest" description="Disordered" evidence="4">
    <location>
        <begin position="803"/>
        <end position="876"/>
    </location>
</feature>
<dbReference type="Proteomes" id="UP001148018">
    <property type="component" value="Unassembled WGS sequence"/>
</dbReference>
<dbReference type="OrthoDB" id="6234674at2759"/>
<dbReference type="InterPro" id="IPR013151">
    <property type="entry name" value="Immunoglobulin_dom"/>
</dbReference>
<feature type="compositionally biased region" description="Basic and acidic residues" evidence="4">
    <location>
        <begin position="1296"/>
        <end position="1305"/>
    </location>
</feature>
<feature type="region of interest" description="Disordered" evidence="4">
    <location>
        <begin position="514"/>
        <end position="553"/>
    </location>
</feature>
<dbReference type="FunFam" id="2.60.40.10:FF:000323">
    <property type="entry name" value="Immunoglobulin superfamily member 9B"/>
    <property type="match status" value="1"/>
</dbReference>
<feature type="region of interest" description="Disordered" evidence="4">
    <location>
        <begin position="693"/>
        <end position="765"/>
    </location>
</feature>
<accession>A0A9Q0EHU6</accession>
<dbReference type="FunFam" id="2.60.40.10:FF:000032">
    <property type="entry name" value="palladin isoform X1"/>
    <property type="match status" value="1"/>
</dbReference>
<evidence type="ECO:0000256" key="2">
    <source>
        <dbReference type="ARBA" id="ARBA00023157"/>
    </source>
</evidence>
<evidence type="ECO:0000256" key="1">
    <source>
        <dbReference type="ARBA" id="ARBA00022737"/>
    </source>
</evidence>
<feature type="domain" description="Fibronectin type-III" evidence="7">
    <location>
        <begin position="485"/>
        <end position="588"/>
    </location>
</feature>